<comment type="caution">
    <text evidence="2">The sequence shown here is derived from an EMBL/GenBank/DDBJ whole genome shotgun (WGS) entry which is preliminary data.</text>
</comment>
<dbReference type="OrthoDB" id="10250354at2759"/>
<gene>
    <name evidence="2" type="ORF">SKAU_G00242500</name>
</gene>
<name>A0A9Q1F7T7_SYNKA</name>
<feature type="compositionally biased region" description="Low complexity" evidence="1">
    <location>
        <begin position="76"/>
        <end position="89"/>
    </location>
</feature>
<feature type="region of interest" description="Disordered" evidence="1">
    <location>
        <begin position="76"/>
        <end position="158"/>
    </location>
</feature>
<accession>A0A9Q1F7T7</accession>
<dbReference type="EMBL" id="JAINUF010000008">
    <property type="protein sequence ID" value="KAJ8352774.1"/>
    <property type="molecule type" value="Genomic_DNA"/>
</dbReference>
<reference evidence="2" key="1">
    <citation type="journal article" date="2023" name="Science">
        <title>Genome structures resolve the early diversification of teleost fishes.</title>
        <authorList>
            <person name="Parey E."/>
            <person name="Louis A."/>
            <person name="Montfort J."/>
            <person name="Bouchez O."/>
            <person name="Roques C."/>
            <person name="Iampietro C."/>
            <person name="Lluch J."/>
            <person name="Castinel A."/>
            <person name="Donnadieu C."/>
            <person name="Desvignes T."/>
            <person name="Floi Bucao C."/>
            <person name="Jouanno E."/>
            <person name="Wen M."/>
            <person name="Mejri S."/>
            <person name="Dirks R."/>
            <person name="Jansen H."/>
            <person name="Henkel C."/>
            <person name="Chen W.J."/>
            <person name="Zahm M."/>
            <person name="Cabau C."/>
            <person name="Klopp C."/>
            <person name="Thompson A.W."/>
            <person name="Robinson-Rechavi M."/>
            <person name="Braasch I."/>
            <person name="Lecointre G."/>
            <person name="Bobe J."/>
            <person name="Postlethwait J.H."/>
            <person name="Berthelot C."/>
            <person name="Roest Crollius H."/>
            <person name="Guiguen Y."/>
        </authorList>
    </citation>
    <scope>NUCLEOTIDE SEQUENCE</scope>
    <source>
        <strain evidence="2">WJC10195</strain>
    </source>
</reference>
<dbReference type="AlphaFoldDB" id="A0A9Q1F7T7"/>
<feature type="compositionally biased region" description="Gly residues" evidence="1">
    <location>
        <begin position="149"/>
        <end position="158"/>
    </location>
</feature>
<proteinExistence type="predicted"/>
<sequence>MGLFKQFRFRIMPYLKIPPIPSSYPSPNHTSLTFLPGFGSFSSQRDFRGSPFRSPEEVFREFFGDDFPFDEWLYSSQPGTSSVSSPPSSGAVEDQAALDRKLGRRQGHAAAHNSSKGLMGGALGAQDSGAGRGSRRAGIEARIQRSTAGGAGEQEGGE</sequence>
<dbReference type="Proteomes" id="UP001152622">
    <property type="component" value="Chromosome 8"/>
</dbReference>
<protein>
    <submittedName>
        <fullName evidence="2">Uncharacterized protein</fullName>
    </submittedName>
</protein>
<evidence type="ECO:0000313" key="2">
    <source>
        <dbReference type="EMBL" id="KAJ8352774.1"/>
    </source>
</evidence>
<evidence type="ECO:0000256" key="1">
    <source>
        <dbReference type="SAM" id="MobiDB-lite"/>
    </source>
</evidence>
<evidence type="ECO:0000313" key="3">
    <source>
        <dbReference type="Proteomes" id="UP001152622"/>
    </source>
</evidence>
<keyword evidence="3" id="KW-1185">Reference proteome</keyword>
<organism evidence="2 3">
    <name type="scientific">Synaphobranchus kaupii</name>
    <name type="common">Kaup's arrowtooth eel</name>
    <dbReference type="NCBI Taxonomy" id="118154"/>
    <lineage>
        <taxon>Eukaryota</taxon>
        <taxon>Metazoa</taxon>
        <taxon>Chordata</taxon>
        <taxon>Craniata</taxon>
        <taxon>Vertebrata</taxon>
        <taxon>Euteleostomi</taxon>
        <taxon>Actinopterygii</taxon>
        <taxon>Neopterygii</taxon>
        <taxon>Teleostei</taxon>
        <taxon>Anguilliformes</taxon>
        <taxon>Synaphobranchidae</taxon>
        <taxon>Synaphobranchus</taxon>
    </lineage>
</organism>